<dbReference type="PANTHER" id="PTHR30619">
    <property type="entry name" value="DNA INTERNALIZATION/COMPETENCE PROTEIN COMEC/REC2"/>
    <property type="match status" value="1"/>
</dbReference>
<gene>
    <name evidence="8" type="ORF">FM115_06845</name>
</gene>
<dbReference type="InterPro" id="IPR001279">
    <property type="entry name" value="Metallo-B-lactamas"/>
</dbReference>
<keyword evidence="2" id="KW-1003">Cell membrane</keyword>
<feature type="transmembrane region" description="Helical" evidence="6">
    <location>
        <begin position="359"/>
        <end position="378"/>
    </location>
</feature>
<evidence type="ECO:0000256" key="1">
    <source>
        <dbReference type="ARBA" id="ARBA00004651"/>
    </source>
</evidence>
<feature type="transmembrane region" description="Helical" evidence="6">
    <location>
        <begin position="7"/>
        <end position="40"/>
    </location>
</feature>
<dbReference type="SUPFAM" id="SSF56281">
    <property type="entry name" value="Metallo-hydrolase/oxidoreductase"/>
    <property type="match status" value="1"/>
</dbReference>
<evidence type="ECO:0000256" key="2">
    <source>
        <dbReference type="ARBA" id="ARBA00022475"/>
    </source>
</evidence>
<feature type="transmembrane region" description="Helical" evidence="6">
    <location>
        <begin position="230"/>
        <end position="250"/>
    </location>
</feature>
<feature type="domain" description="Metallo-beta-lactamase" evidence="7">
    <location>
        <begin position="517"/>
        <end position="732"/>
    </location>
</feature>
<dbReference type="InterPro" id="IPR052159">
    <property type="entry name" value="Competence_DNA_uptake"/>
</dbReference>
<sequence length="787" mass="89220">MKGYFLFPVLFSLAVVIAVLEEFSPLTILIMIFIFFRILATKNKKIIKVSLLMGILLLTMTLIRPHKSESILMENQKTFNIIVKSTTVEIDGQILRFKGLLVSEKDDKEEVIVSYKLASEEEKNVFEEKGVPSFLKIEGRLTRPNESVNFHQFSYKDYLLKDEIFYKLTAEKLEKQKAFKELSISYKTDRLRSVLFNQIDKGIGGMTGTYLKALLFADKRDLSDLNLENYRALGIIHLLSISGLHIQFLIVMVEKSLLRVGLTKEITNRILFFTLPVYGILAGFKVSVFRAIIQSMFSIGSRLFKRKTVSLDNWSFTLFIALLINPYQIYSVGFQLSYLLSSVMIILSKQKWIRNLPRFKMGICLNILISLVSIPVLSYHFYEFSWVVVLLNIIFIPVFSIVLLPLLTSIFIIAILLYGLFNIRISVTFADTFIILLENLVEKINSLGSFTFVTGRLSAIGMSLVCFGIVLVFLYLDIQSNRKPFSMLLIGIVLIFTGIMSERHSPIGKVVMLDVGQGDAFLIKEPWGKGNYLIDTGGLSQWKETEEWAEPESPYSIGKDVVVPSIKALGVKKLDQIILTHADTDHVGALEEIVKEIKTKEIIATPETFLDPSLKTLWPLFVSQHVELSPIHYSKSNKAGPNLHILYPFSSPGPELKDSKNNQSLVLFGKIGNKKWLFTGDLEAAGEDILLKHYPKLNTDILKVGHHGSKSSTQDTFLEQLAPSIGWISSGENNLYGHPNQEVIERLKEKNVKTYRTDQSGAVLYQYTPIPFTNNIVEDMISKKENK</sequence>
<accession>A0A1R4JTP6</accession>
<dbReference type="NCBIfam" id="TIGR00361">
    <property type="entry name" value="ComEC_Rec2"/>
    <property type="match status" value="1"/>
</dbReference>
<dbReference type="Pfam" id="PF03772">
    <property type="entry name" value="Competence"/>
    <property type="match status" value="1"/>
</dbReference>
<organism evidence="8 9">
    <name type="scientific">Marinilactibacillus psychrotolerans 42ea</name>
    <dbReference type="NCBI Taxonomy" id="1255609"/>
    <lineage>
        <taxon>Bacteria</taxon>
        <taxon>Bacillati</taxon>
        <taxon>Bacillota</taxon>
        <taxon>Bacilli</taxon>
        <taxon>Lactobacillales</taxon>
        <taxon>Carnobacteriaceae</taxon>
        <taxon>Marinilactibacillus</taxon>
    </lineage>
</organism>
<dbReference type="InterPro" id="IPR035681">
    <property type="entry name" value="ComA-like_MBL"/>
</dbReference>
<feature type="transmembrane region" description="Helical" evidence="6">
    <location>
        <begin position="457"/>
        <end position="478"/>
    </location>
</feature>
<dbReference type="Proteomes" id="UP000195611">
    <property type="component" value="Unassembled WGS sequence"/>
</dbReference>
<comment type="subcellular location">
    <subcellularLocation>
        <location evidence="1">Cell membrane</location>
        <topology evidence="1">Multi-pass membrane protein</topology>
    </subcellularLocation>
</comment>
<keyword evidence="4 6" id="KW-1133">Transmembrane helix</keyword>
<feature type="transmembrane region" description="Helical" evidence="6">
    <location>
        <begin position="411"/>
        <end position="437"/>
    </location>
</feature>
<dbReference type="InterPro" id="IPR004797">
    <property type="entry name" value="Competence_ComEC/Rec2"/>
</dbReference>
<feature type="transmembrane region" description="Helical" evidence="6">
    <location>
        <begin position="270"/>
        <end position="288"/>
    </location>
</feature>
<evidence type="ECO:0000256" key="3">
    <source>
        <dbReference type="ARBA" id="ARBA00022692"/>
    </source>
</evidence>
<feature type="transmembrane region" description="Helical" evidence="6">
    <location>
        <begin position="384"/>
        <end position="404"/>
    </location>
</feature>
<dbReference type="PANTHER" id="PTHR30619:SF1">
    <property type="entry name" value="RECOMBINATION PROTEIN 2"/>
    <property type="match status" value="1"/>
</dbReference>
<evidence type="ECO:0000256" key="4">
    <source>
        <dbReference type="ARBA" id="ARBA00022989"/>
    </source>
</evidence>
<evidence type="ECO:0000313" key="9">
    <source>
        <dbReference type="Proteomes" id="UP000195611"/>
    </source>
</evidence>
<dbReference type="GO" id="GO:0005886">
    <property type="term" value="C:plasma membrane"/>
    <property type="evidence" value="ECO:0007669"/>
    <property type="project" value="UniProtKB-SubCell"/>
</dbReference>
<dbReference type="EMBL" id="FUKW01000092">
    <property type="protein sequence ID" value="SJN35407.1"/>
    <property type="molecule type" value="Genomic_DNA"/>
</dbReference>
<evidence type="ECO:0000256" key="6">
    <source>
        <dbReference type="SAM" id="Phobius"/>
    </source>
</evidence>
<evidence type="ECO:0000313" key="8">
    <source>
        <dbReference type="EMBL" id="SJN35407.1"/>
    </source>
</evidence>
<dbReference type="NCBIfam" id="TIGR00360">
    <property type="entry name" value="ComEC_N-term"/>
    <property type="match status" value="1"/>
</dbReference>
<dbReference type="InterPro" id="IPR004477">
    <property type="entry name" value="ComEC_N"/>
</dbReference>
<dbReference type="CDD" id="cd07731">
    <property type="entry name" value="ComA-like_MBL-fold"/>
    <property type="match status" value="1"/>
</dbReference>
<dbReference type="SMART" id="SM00849">
    <property type="entry name" value="Lactamase_B"/>
    <property type="match status" value="1"/>
</dbReference>
<dbReference type="AlphaFoldDB" id="A0A1R4JTP6"/>
<proteinExistence type="predicted"/>
<evidence type="ECO:0000259" key="7">
    <source>
        <dbReference type="SMART" id="SM00849"/>
    </source>
</evidence>
<reference evidence="8 9" key="1">
    <citation type="submission" date="2017-02" db="EMBL/GenBank/DDBJ databases">
        <authorList>
            <person name="Peterson S.W."/>
        </authorList>
    </citation>
    <scope>NUCLEOTIDE SEQUENCE [LARGE SCALE GENOMIC DNA]</scope>
    <source>
        <strain evidence="8 9">42ea</strain>
    </source>
</reference>
<feature type="transmembrane region" description="Helical" evidence="6">
    <location>
        <begin position="330"/>
        <end position="347"/>
    </location>
</feature>
<feature type="transmembrane region" description="Helical" evidence="6">
    <location>
        <begin position="46"/>
        <end position="63"/>
    </location>
</feature>
<keyword evidence="3 6" id="KW-0812">Transmembrane</keyword>
<dbReference type="Pfam" id="PF00753">
    <property type="entry name" value="Lactamase_B"/>
    <property type="match status" value="1"/>
</dbReference>
<protein>
    <submittedName>
        <fullName evidence="8">Late competence protein ComEC, DNA transport</fullName>
    </submittedName>
</protein>
<evidence type="ECO:0000256" key="5">
    <source>
        <dbReference type="ARBA" id="ARBA00023136"/>
    </source>
</evidence>
<dbReference type="InterPro" id="IPR036866">
    <property type="entry name" value="RibonucZ/Hydroxyglut_hydro"/>
</dbReference>
<dbReference type="GO" id="GO:0030420">
    <property type="term" value="P:establishment of competence for transformation"/>
    <property type="evidence" value="ECO:0007669"/>
    <property type="project" value="InterPro"/>
</dbReference>
<name>A0A1R4JTP6_9LACT</name>
<keyword evidence="5 6" id="KW-0472">Membrane</keyword>
<feature type="transmembrane region" description="Helical" evidence="6">
    <location>
        <begin position="485"/>
        <end position="501"/>
    </location>
</feature>
<dbReference type="Gene3D" id="3.60.15.10">
    <property type="entry name" value="Ribonuclease Z/Hydroxyacylglutathione hydrolase-like"/>
    <property type="match status" value="1"/>
</dbReference>